<accession>A0ACB7UQ24</accession>
<proteinExistence type="predicted"/>
<evidence type="ECO:0000313" key="1">
    <source>
        <dbReference type="EMBL" id="KAH7662855.1"/>
    </source>
</evidence>
<sequence>MNRGILIRAAAFCSTAGGTPAAQRWTGILGIGDVLKETRRFSETDVARFAEVSGDRNPVHFDPDFARSAAGFSGGRIVHGMLVASLFPSIIASHFPGAIYVSQTLQFKLPVYIDDEVVAKVQALSLREHKKRFIVKFMTKCFTNIEQLVIDGEATAILPTLAHNR</sequence>
<evidence type="ECO:0000313" key="2">
    <source>
        <dbReference type="Proteomes" id="UP000827976"/>
    </source>
</evidence>
<keyword evidence="1" id="KW-0456">Lyase</keyword>
<dbReference type="Proteomes" id="UP000827976">
    <property type="component" value="Chromosome 14"/>
</dbReference>
<dbReference type="EMBL" id="CM037024">
    <property type="protein sequence ID" value="KAH7662855.1"/>
    <property type="molecule type" value="Genomic_DNA"/>
</dbReference>
<protein>
    <submittedName>
        <fullName evidence="1">Enoyl-CoA hydratase 2 protein</fullName>
        <ecNumber evidence="1">4.2.1.119</ecNumber>
    </submittedName>
</protein>
<keyword evidence="2" id="KW-1185">Reference proteome</keyword>
<dbReference type="EC" id="4.2.1.119" evidence="1"/>
<organism evidence="1 2">
    <name type="scientific">Dioscorea alata</name>
    <name type="common">Purple yam</name>
    <dbReference type="NCBI Taxonomy" id="55571"/>
    <lineage>
        <taxon>Eukaryota</taxon>
        <taxon>Viridiplantae</taxon>
        <taxon>Streptophyta</taxon>
        <taxon>Embryophyta</taxon>
        <taxon>Tracheophyta</taxon>
        <taxon>Spermatophyta</taxon>
        <taxon>Magnoliopsida</taxon>
        <taxon>Liliopsida</taxon>
        <taxon>Dioscoreales</taxon>
        <taxon>Dioscoreaceae</taxon>
        <taxon>Dioscorea</taxon>
    </lineage>
</organism>
<gene>
    <name evidence="1" type="ORF">IHE45_14G015700</name>
</gene>
<comment type="caution">
    <text evidence="1">The sequence shown here is derived from an EMBL/GenBank/DDBJ whole genome shotgun (WGS) entry which is preliminary data.</text>
</comment>
<reference evidence="2" key="1">
    <citation type="journal article" date="2022" name="Nat. Commun.">
        <title>Chromosome evolution and the genetic basis of agronomically important traits in greater yam.</title>
        <authorList>
            <person name="Bredeson J.V."/>
            <person name="Lyons J.B."/>
            <person name="Oniyinde I.O."/>
            <person name="Okereke N.R."/>
            <person name="Kolade O."/>
            <person name="Nnabue I."/>
            <person name="Nwadili C.O."/>
            <person name="Hribova E."/>
            <person name="Parker M."/>
            <person name="Nwogha J."/>
            <person name="Shu S."/>
            <person name="Carlson J."/>
            <person name="Kariba R."/>
            <person name="Muthemba S."/>
            <person name="Knop K."/>
            <person name="Barton G.J."/>
            <person name="Sherwood A.V."/>
            <person name="Lopez-Montes A."/>
            <person name="Asiedu R."/>
            <person name="Jamnadass R."/>
            <person name="Muchugi A."/>
            <person name="Goodstein D."/>
            <person name="Egesi C.N."/>
            <person name="Featherston J."/>
            <person name="Asfaw A."/>
            <person name="Simpson G.G."/>
            <person name="Dolezel J."/>
            <person name="Hendre P.S."/>
            <person name="Van Deynze A."/>
            <person name="Kumar P.L."/>
            <person name="Obidiegwu J.E."/>
            <person name="Bhattacharjee R."/>
            <person name="Rokhsar D.S."/>
        </authorList>
    </citation>
    <scope>NUCLEOTIDE SEQUENCE [LARGE SCALE GENOMIC DNA]</scope>
    <source>
        <strain evidence="2">cv. TDa95/00328</strain>
    </source>
</reference>
<name>A0ACB7UQ24_DIOAL</name>